<dbReference type="PANTHER" id="PTHR33599:SF15">
    <property type="entry name" value="PROTEIN IDA-LIKE 2"/>
    <property type="match status" value="1"/>
</dbReference>
<proteinExistence type="predicted"/>
<protein>
    <submittedName>
        <fullName evidence="5">Uncharacterized protein</fullName>
    </submittedName>
</protein>
<keyword evidence="2" id="KW-0964">Secreted</keyword>
<comment type="subcellular location">
    <subcellularLocation>
        <location evidence="1">Secreted</location>
        <location evidence="1">Extracellular space</location>
    </subcellularLocation>
</comment>
<name>A0A059AKA5_EUCGR</name>
<dbReference type="InterPro" id="IPR039639">
    <property type="entry name" value="IDA-like"/>
</dbReference>
<dbReference type="AlphaFoldDB" id="A0A059AKA5"/>
<organism evidence="5">
    <name type="scientific">Eucalyptus grandis</name>
    <name type="common">Flooded gum</name>
    <dbReference type="NCBI Taxonomy" id="71139"/>
    <lineage>
        <taxon>Eukaryota</taxon>
        <taxon>Viridiplantae</taxon>
        <taxon>Streptophyta</taxon>
        <taxon>Embryophyta</taxon>
        <taxon>Tracheophyta</taxon>
        <taxon>Spermatophyta</taxon>
        <taxon>Magnoliopsida</taxon>
        <taxon>eudicotyledons</taxon>
        <taxon>Gunneridae</taxon>
        <taxon>Pentapetalae</taxon>
        <taxon>rosids</taxon>
        <taxon>malvids</taxon>
        <taxon>Myrtales</taxon>
        <taxon>Myrtaceae</taxon>
        <taxon>Myrtoideae</taxon>
        <taxon>Eucalypteae</taxon>
        <taxon>Eucalyptus</taxon>
    </lineage>
</organism>
<feature type="non-terminal residue" evidence="5">
    <location>
        <position position="1"/>
    </location>
</feature>
<gene>
    <name evidence="5" type="ORF">EUGRSUZ_I00231</name>
</gene>
<evidence type="ECO:0000256" key="2">
    <source>
        <dbReference type="ARBA" id="ARBA00022525"/>
    </source>
</evidence>
<evidence type="ECO:0000313" key="5">
    <source>
        <dbReference type="EMBL" id="KCW54268.1"/>
    </source>
</evidence>
<evidence type="ECO:0000256" key="3">
    <source>
        <dbReference type="ARBA" id="ARBA00022729"/>
    </source>
</evidence>
<dbReference type="PANTHER" id="PTHR33599">
    <property type="entry name" value="PROTEIN IDA-LIKE 5"/>
    <property type="match status" value="1"/>
</dbReference>
<dbReference type="Gramene" id="KCW54268">
    <property type="protein sequence ID" value="KCW54268"/>
    <property type="gene ID" value="EUGRSUZ_I00231"/>
</dbReference>
<feature type="region of interest" description="Disordered" evidence="4">
    <location>
        <begin position="116"/>
        <end position="138"/>
    </location>
</feature>
<dbReference type="InParanoid" id="A0A059AKA5"/>
<dbReference type="GO" id="GO:0010227">
    <property type="term" value="P:floral organ abscission"/>
    <property type="evidence" value="ECO:0007669"/>
    <property type="project" value="InterPro"/>
</dbReference>
<accession>A0A059AKA5</accession>
<dbReference type="EMBL" id="KK198761">
    <property type="protein sequence ID" value="KCW54268.1"/>
    <property type="molecule type" value="Genomic_DNA"/>
</dbReference>
<dbReference type="GO" id="GO:0005576">
    <property type="term" value="C:extracellular region"/>
    <property type="evidence" value="ECO:0007669"/>
    <property type="project" value="UniProtKB-SubCell"/>
</dbReference>
<reference evidence="5" key="1">
    <citation type="submission" date="2013-07" db="EMBL/GenBank/DDBJ databases">
        <title>The genome of Eucalyptus grandis.</title>
        <authorList>
            <person name="Schmutz J."/>
            <person name="Hayes R."/>
            <person name="Myburg A."/>
            <person name="Tuskan G."/>
            <person name="Grattapaglia D."/>
            <person name="Rokhsar D.S."/>
        </authorList>
    </citation>
    <scope>NUCLEOTIDE SEQUENCE</scope>
    <source>
        <tissue evidence="5">Leaf extractions</tissue>
    </source>
</reference>
<keyword evidence="3" id="KW-0732">Signal</keyword>
<evidence type="ECO:0000256" key="4">
    <source>
        <dbReference type="SAM" id="MobiDB-lite"/>
    </source>
</evidence>
<evidence type="ECO:0000256" key="1">
    <source>
        <dbReference type="ARBA" id="ARBA00004239"/>
    </source>
</evidence>
<sequence>HTKPQSKGHAHPHALAQTCASETAHVSFPSPLTDSPKNPQIRVTTNSHERAMIFFHRRPPTTPTAPRLWLLLLMSLLFIWHCHGSSRSTNVFKLNGDHPKSQSIGHFSGYLPRGLPIPVSGPSRKHNDIGLQSSRSSP</sequence>